<name>A0A194VH47_CYTMA</name>
<feature type="region of interest" description="Disordered" evidence="1">
    <location>
        <begin position="59"/>
        <end position="116"/>
    </location>
</feature>
<reference evidence="4" key="1">
    <citation type="submission" date="2014-12" db="EMBL/GenBank/DDBJ databases">
        <title>Genome Sequence of Valsa Canker Pathogens Uncovers a Specific Adaption of Colonization on Woody Bark.</title>
        <authorList>
            <person name="Yin Z."/>
            <person name="Liu H."/>
            <person name="Gao X."/>
            <person name="Li Z."/>
            <person name="Song N."/>
            <person name="Ke X."/>
            <person name="Dai Q."/>
            <person name="Wu Y."/>
            <person name="Sun Y."/>
            <person name="Xu J.-R."/>
            <person name="Kang Z.K."/>
            <person name="Wang L."/>
            <person name="Huang L."/>
        </authorList>
    </citation>
    <scope>NUCLEOTIDE SEQUENCE [LARGE SCALE GENOMIC DNA]</scope>
    <source>
        <strain evidence="4">SXYL134</strain>
    </source>
</reference>
<protein>
    <recommendedName>
        <fullName evidence="2">Myb-like DNA-binding domain-containing protein</fullName>
    </recommendedName>
</protein>
<dbReference type="OrthoDB" id="3944408at2759"/>
<keyword evidence="4" id="KW-1185">Reference proteome</keyword>
<evidence type="ECO:0000256" key="1">
    <source>
        <dbReference type="SAM" id="MobiDB-lite"/>
    </source>
</evidence>
<dbReference type="AlphaFoldDB" id="A0A194VH47"/>
<feature type="domain" description="Myb-like DNA-binding" evidence="2">
    <location>
        <begin position="9"/>
        <end position="54"/>
    </location>
</feature>
<feature type="compositionally biased region" description="Basic and acidic residues" evidence="1">
    <location>
        <begin position="78"/>
        <end position="95"/>
    </location>
</feature>
<evidence type="ECO:0000259" key="2">
    <source>
        <dbReference type="Pfam" id="PF22980"/>
    </source>
</evidence>
<dbReference type="Pfam" id="PF22980">
    <property type="entry name" value="Myb_DNA-bind_8"/>
    <property type="match status" value="1"/>
</dbReference>
<feature type="region of interest" description="Disordered" evidence="1">
    <location>
        <begin position="124"/>
        <end position="143"/>
    </location>
</feature>
<organism evidence="3 4">
    <name type="scientific">Cytospora mali</name>
    <name type="common">Apple Valsa canker fungus</name>
    <name type="synonym">Valsa mali</name>
    <dbReference type="NCBI Taxonomy" id="578113"/>
    <lineage>
        <taxon>Eukaryota</taxon>
        <taxon>Fungi</taxon>
        <taxon>Dikarya</taxon>
        <taxon>Ascomycota</taxon>
        <taxon>Pezizomycotina</taxon>
        <taxon>Sordariomycetes</taxon>
        <taxon>Sordariomycetidae</taxon>
        <taxon>Diaporthales</taxon>
        <taxon>Cytosporaceae</taxon>
        <taxon>Cytospora</taxon>
    </lineage>
</organism>
<dbReference type="Proteomes" id="UP000078576">
    <property type="component" value="Unassembled WGS sequence"/>
</dbReference>
<dbReference type="InterPro" id="IPR054505">
    <property type="entry name" value="Myb_DNA-bind_8"/>
</dbReference>
<sequence>MSSNNDNAMARLLFAILQQKNLKDIDWNAVAHSPVLAQGITNGHAARMRYSRYRANLLGIEPQRRNRTGANKSKVTKSKKEPKTKKEKEAKPKEEGEGEGEEQEQHIKPDPSATPDAHQEIFKALSPKIEDDAVVKKESPRTRSDALLTPAEMPPVSMPETQMQYHHNRLLTPCSDTDLFAVSRGFSTSPVNKMLHAHETSPFDYAGAAHCHVAPGQMSSSWQQSPSYSPFQIQAYNMDGYSATPSAFCNHQHTITNPEGFGIAPSVMMPPDPSDVPVKHEEWDRQFC</sequence>
<dbReference type="STRING" id="694573.A0A194VH47"/>
<evidence type="ECO:0000313" key="4">
    <source>
        <dbReference type="Proteomes" id="UP000078576"/>
    </source>
</evidence>
<gene>
    <name evidence="3" type="ORF">VP1G_10324</name>
</gene>
<evidence type="ECO:0000313" key="3">
    <source>
        <dbReference type="EMBL" id="KUI63198.1"/>
    </source>
</evidence>
<dbReference type="EMBL" id="KN714870">
    <property type="protein sequence ID" value="KUI63198.1"/>
    <property type="molecule type" value="Genomic_DNA"/>
</dbReference>
<accession>A0A194VH47</accession>
<feature type="compositionally biased region" description="Basic and acidic residues" evidence="1">
    <location>
        <begin position="128"/>
        <end position="143"/>
    </location>
</feature>
<proteinExistence type="predicted"/>